<proteinExistence type="predicted"/>
<dbReference type="EMBL" id="CP005746">
    <property type="protein sequence ID" value="AHH11095.1"/>
    <property type="molecule type" value="Genomic_DNA"/>
</dbReference>
<protein>
    <recommendedName>
        <fullName evidence="4">Lipoprotein</fullName>
    </recommendedName>
</protein>
<gene>
    <name evidence="2" type="ORF">BCO_0000804</name>
</gene>
<feature type="signal peptide" evidence="1">
    <location>
        <begin position="1"/>
        <end position="21"/>
    </location>
</feature>
<dbReference type="RefSeq" id="WP_025408448.1">
    <property type="nucleotide sequence ID" value="NZ_CP005746.1"/>
</dbReference>
<organism evidence="2">
    <name type="scientific">Borrelia coriaceae ATCC 43381</name>
    <dbReference type="NCBI Taxonomy" id="1408429"/>
    <lineage>
        <taxon>Bacteria</taxon>
        <taxon>Pseudomonadati</taxon>
        <taxon>Spirochaetota</taxon>
        <taxon>Spirochaetia</taxon>
        <taxon>Spirochaetales</taxon>
        <taxon>Borreliaceae</taxon>
        <taxon>Borrelia</taxon>
    </lineage>
</organism>
<evidence type="ECO:0008006" key="4">
    <source>
        <dbReference type="Google" id="ProtNLM"/>
    </source>
</evidence>
<geneLocation type="plasmid" evidence="2 3">
    <name>unnamed</name>
</geneLocation>
<dbReference type="OrthoDB" id="3099201at2"/>
<evidence type="ECO:0000313" key="3">
    <source>
        <dbReference type="Proteomes" id="UP000019330"/>
    </source>
</evidence>
<dbReference type="Proteomes" id="UP000019330">
    <property type="component" value="Plasmid unnamed"/>
</dbReference>
<reference evidence="2" key="1">
    <citation type="submission" date="2013-04" db="EMBL/GenBank/DDBJ databases">
        <title>Comparative Genomics of Relapsing Fever Spirochetes.</title>
        <authorList>
            <person name="Schwan T.G."/>
            <person name="Raffel S.J."/>
            <person name="Porcella S.F."/>
            <person name="Martens C.A."/>
            <person name="Bruno D.P."/>
            <person name="Ricklefs S.M."/>
            <person name="Barbian K.B."/>
        </authorList>
    </citation>
    <scope>NUCLEOTIDE SEQUENCE</scope>
    <source>
        <strain evidence="2">Co53</strain>
        <plasmid evidence="2">unnamed</plasmid>
    </source>
</reference>
<keyword evidence="3" id="KW-1185">Reference proteome</keyword>
<evidence type="ECO:0000256" key="1">
    <source>
        <dbReference type="SAM" id="SignalP"/>
    </source>
</evidence>
<feature type="chain" id="PRO_5004871862" description="Lipoprotein" evidence="1">
    <location>
        <begin position="22"/>
        <end position="172"/>
    </location>
</feature>
<dbReference type="PROSITE" id="PS51257">
    <property type="entry name" value="PROKAR_LIPOPROTEIN"/>
    <property type="match status" value="1"/>
</dbReference>
<keyword evidence="2" id="KW-0614">Plasmid</keyword>
<sequence length="172" mass="19933">MRVVRLFLKLCFIACLLILVASCKTRESESLRVGTYLSNYGRSGDFTVSLDNDYGSFALLYDQYFFQVKVHLRLKNQDNITIKNIKFNGEDVCVADDFYRPSIMEEGHFEYELDPYHCKTRWKKLIEESNGGDLKFSVIVSETDSGLEKIYEFQISKTNMSLLAEIMDIDNV</sequence>
<accession>W5SVY4</accession>
<name>W5SVY4_9SPIR</name>
<evidence type="ECO:0000313" key="2">
    <source>
        <dbReference type="EMBL" id="AHH11095.1"/>
    </source>
</evidence>
<keyword evidence="1" id="KW-0732">Signal</keyword>
<dbReference type="AlphaFoldDB" id="W5SVY4"/>
<dbReference type="HOGENOM" id="CLU_1529718_0_0_12"/>